<dbReference type="EMBL" id="CABHNI010000019">
    <property type="protein sequence ID" value="VUX02477.1"/>
    <property type="molecule type" value="Genomic_DNA"/>
</dbReference>
<organism evidence="1 2">
    <name type="scientific">Dorea formicigenerans</name>
    <dbReference type="NCBI Taxonomy" id="39486"/>
    <lineage>
        <taxon>Bacteria</taxon>
        <taxon>Bacillati</taxon>
        <taxon>Bacillota</taxon>
        <taxon>Clostridia</taxon>
        <taxon>Lachnospirales</taxon>
        <taxon>Lachnospiraceae</taxon>
        <taxon>Dorea</taxon>
    </lineage>
</organism>
<dbReference type="AlphaFoldDB" id="A0A564T4V6"/>
<evidence type="ECO:0000313" key="2">
    <source>
        <dbReference type="Proteomes" id="UP000358366"/>
    </source>
</evidence>
<dbReference type="Proteomes" id="UP000358366">
    <property type="component" value="Unassembled WGS sequence"/>
</dbReference>
<evidence type="ECO:0000313" key="1">
    <source>
        <dbReference type="EMBL" id="VUX02477.1"/>
    </source>
</evidence>
<proteinExistence type="predicted"/>
<accession>A0A564T4V6</accession>
<protein>
    <submittedName>
        <fullName evidence="1">Uncharacterized protein</fullName>
    </submittedName>
</protein>
<dbReference type="RefSeq" id="WP_117500943.1">
    <property type="nucleotide sequence ID" value="NZ_CABHNI010000019.1"/>
</dbReference>
<gene>
    <name evidence="1" type="ORF">DFSSTS7063_01102</name>
</gene>
<reference evidence="1 2" key="1">
    <citation type="submission" date="2019-07" db="EMBL/GenBank/DDBJ databases">
        <authorList>
            <person name="Hibberd C M."/>
            <person name="Gehrig L. J."/>
            <person name="Chang H.-W."/>
            <person name="Venkatesh S."/>
        </authorList>
    </citation>
    <scope>NUCLEOTIDE SEQUENCE [LARGE SCALE GENOMIC DNA]</scope>
    <source>
        <strain evidence="1">Dorea_formicigenerans_SSTS_Bg7063</strain>
    </source>
</reference>
<name>A0A564T4V6_9FIRM</name>
<sequence length="104" mass="12236">MGKWDENSGYYCLLIAIFCGLDVYESVLMYKYGPNHPLCQKILRKKIKTEYREDMDSDEVGEMMYQLRKAGYTLEEISNAFNCYPSTVRRRIEKVKGKDNEKQG</sequence>